<gene>
    <name evidence="3" type="ORF">GCM10009560_20920</name>
</gene>
<dbReference type="InterPro" id="IPR046253">
    <property type="entry name" value="DUF6286"/>
</dbReference>
<evidence type="ECO:0000313" key="3">
    <source>
        <dbReference type="EMBL" id="GAA0921861.1"/>
    </source>
</evidence>
<protein>
    <recommendedName>
        <fullName evidence="2">DUF6286 domain-containing protein</fullName>
    </recommendedName>
</protein>
<keyword evidence="1" id="KW-0812">Transmembrane</keyword>
<comment type="caution">
    <text evidence="3">The sequence shown here is derived from an EMBL/GenBank/DDBJ whole genome shotgun (WGS) entry which is preliminary data.</text>
</comment>
<reference evidence="3 4" key="1">
    <citation type="journal article" date="2019" name="Int. J. Syst. Evol. Microbiol.">
        <title>The Global Catalogue of Microorganisms (GCM) 10K type strain sequencing project: providing services to taxonomists for standard genome sequencing and annotation.</title>
        <authorList>
            <consortium name="The Broad Institute Genomics Platform"/>
            <consortium name="The Broad Institute Genome Sequencing Center for Infectious Disease"/>
            <person name="Wu L."/>
            <person name="Ma J."/>
        </authorList>
    </citation>
    <scope>NUCLEOTIDE SEQUENCE [LARGE SCALE GENOMIC DNA]</scope>
    <source>
        <strain evidence="3 4">JCM 11136</strain>
    </source>
</reference>
<dbReference type="EMBL" id="BAAAHQ010000008">
    <property type="protein sequence ID" value="GAA0921861.1"/>
    <property type="molecule type" value="Genomic_DNA"/>
</dbReference>
<feature type="domain" description="DUF6286" evidence="2">
    <location>
        <begin position="79"/>
        <end position="183"/>
    </location>
</feature>
<evidence type="ECO:0000259" key="2">
    <source>
        <dbReference type="Pfam" id="PF19803"/>
    </source>
</evidence>
<evidence type="ECO:0000313" key="4">
    <source>
        <dbReference type="Proteomes" id="UP001501578"/>
    </source>
</evidence>
<dbReference type="RefSeq" id="WP_343949545.1">
    <property type="nucleotide sequence ID" value="NZ_BAAAHQ010000008.1"/>
</dbReference>
<proteinExistence type="predicted"/>
<dbReference type="Proteomes" id="UP001501578">
    <property type="component" value="Unassembled WGS sequence"/>
</dbReference>
<keyword evidence="4" id="KW-1185">Reference proteome</keyword>
<evidence type="ECO:0000256" key="1">
    <source>
        <dbReference type="SAM" id="Phobius"/>
    </source>
</evidence>
<dbReference type="Pfam" id="PF19803">
    <property type="entry name" value="DUF6286"/>
    <property type="match status" value="1"/>
</dbReference>
<feature type="transmembrane region" description="Helical" evidence="1">
    <location>
        <begin position="69"/>
        <end position="89"/>
    </location>
</feature>
<sequence length="186" mass="19656">MRSAADRAAVREFRPRRTVPATIVALLLLLLGVLVAGQVISSLAGRPLGWLPVGRMLDWASATSWQSPPVLLGAAVIALAGLFLLVLAVKPGRPRLVPVTTGDPGLIIGMRPKSVADALAHAASEVPGVRAAEARLRARTVTVTATTSGWDDENTGAAVEEAVNRRLADIGPVEPYQVLVRLRELR</sequence>
<organism evidence="3 4">
    <name type="scientific">Nonomuraea longicatena</name>
    <dbReference type="NCBI Taxonomy" id="83682"/>
    <lineage>
        <taxon>Bacteria</taxon>
        <taxon>Bacillati</taxon>
        <taxon>Actinomycetota</taxon>
        <taxon>Actinomycetes</taxon>
        <taxon>Streptosporangiales</taxon>
        <taxon>Streptosporangiaceae</taxon>
        <taxon>Nonomuraea</taxon>
    </lineage>
</organism>
<name>A0ABN1P2M9_9ACTN</name>
<keyword evidence="1" id="KW-1133">Transmembrane helix</keyword>
<keyword evidence="1" id="KW-0472">Membrane</keyword>
<accession>A0ABN1P2M9</accession>